<evidence type="ECO:0000313" key="1">
    <source>
        <dbReference type="EMBL" id="JAD51353.1"/>
    </source>
</evidence>
<name>A0A0A9AN92_ARUDO</name>
<proteinExistence type="predicted"/>
<organism evidence="1">
    <name type="scientific">Arundo donax</name>
    <name type="common">Giant reed</name>
    <name type="synonym">Donax arundinaceus</name>
    <dbReference type="NCBI Taxonomy" id="35708"/>
    <lineage>
        <taxon>Eukaryota</taxon>
        <taxon>Viridiplantae</taxon>
        <taxon>Streptophyta</taxon>
        <taxon>Embryophyta</taxon>
        <taxon>Tracheophyta</taxon>
        <taxon>Spermatophyta</taxon>
        <taxon>Magnoliopsida</taxon>
        <taxon>Liliopsida</taxon>
        <taxon>Poales</taxon>
        <taxon>Poaceae</taxon>
        <taxon>PACMAD clade</taxon>
        <taxon>Arundinoideae</taxon>
        <taxon>Arundineae</taxon>
        <taxon>Arundo</taxon>
    </lineage>
</organism>
<protein>
    <submittedName>
        <fullName evidence="1">Uncharacterized protein</fullName>
    </submittedName>
</protein>
<accession>A0A0A9AN92</accession>
<sequence length="18" mass="2133">MGIFCLFLNIDRVFIFPS</sequence>
<dbReference type="AlphaFoldDB" id="A0A0A9AN92"/>
<reference evidence="1" key="2">
    <citation type="journal article" date="2015" name="Data Brief">
        <title>Shoot transcriptome of the giant reed, Arundo donax.</title>
        <authorList>
            <person name="Barrero R.A."/>
            <person name="Guerrero F.D."/>
            <person name="Moolhuijzen P."/>
            <person name="Goolsby J.A."/>
            <person name="Tidwell J."/>
            <person name="Bellgard S.E."/>
            <person name="Bellgard M.I."/>
        </authorList>
    </citation>
    <scope>NUCLEOTIDE SEQUENCE</scope>
    <source>
        <tissue evidence="1">Shoot tissue taken approximately 20 cm above the soil surface</tissue>
    </source>
</reference>
<reference evidence="1" key="1">
    <citation type="submission" date="2014-09" db="EMBL/GenBank/DDBJ databases">
        <authorList>
            <person name="Magalhaes I.L.F."/>
            <person name="Oliveira U."/>
            <person name="Santos F.R."/>
            <person name="Vidigal T.H.D.A."/>
            <person name="Brescovit A.D."/>
            <person name="Santos A.J."/>
        </authorList>
    </citation>
    <scope>NUCLEOTIDE SEQUENCE</scope>
    <source>
        <tissue evidence="1">Shoot tissue taken approximately 20 cm above the soil surface</tissue>
    </source>
</reference>
<dbReference type="EMBL" id="GBRH01246542">
    <property type="protein sequence ID" value="JAD51353.1"/>
    <property type="molecule type" value="Transcribed_RNA"/>
</dbReference>